<dbReference type="Pfam" id="PF00172">
    <property type="entry name" value="Zn_clus"/>
    <property type="match status" value="1"/>
</dbReference>
<dbReference type="KEGG" id="pchm:VFPPC_06717"/>
<evidence type="ECO:0000256" key="1">
    <source>
        <dbReference type="ARBA" id="ARBA00023242"/>
    </source>
</evidence>
<dbReference type="AlphaFoldDB" id="A0A179F596"/>
<dbReference type="InterPro" id="IPR036864">
    <property type="entry name" value="Zn2-C6_fun-type_DNA-bd_sf"/>
</dbReference>
<dbReference type="GO" id="GO:0008270">
    <property type="term" value="F:zinc ion binding"/>
    <property type="evidence" value="ECO:0007669"/>
    <property type="project" value="InterPro"/>
</dbReference>
<dbReference type="GeneID" id="28849702"/>
<dbReference type="CDD" id="cd12148">
    <property type="entry name" value="fungal_TF_MHR"/>
    <property type="match status" value="1"/>
</dbReference>
<dbReference type="Gene3D" id="4.10.240.10">
    <property type="entry name" value="Zn(2)-C6 fungal-type DNA-binding domain"/>
    <property type="match status" value="1"/>
</dbReference>
<dbReference type="RefSeq" id="XP_018138476.1">
    <property type="nucleotide sequence ID" value="XM_018285708.1"/>
</dbReference>
<reference evidence="3 4" key="1">
    <citation type="journal article" date="2016" name="PLoS Pathog.">
        <title>Biosynthesis of antibiotic leucinostatins in bio-control fungus Purpureocillium lilacinum and their inhibition on phytophthora revealed by genome mining.</title>
        <authorList>
            <person name="Wang G."/>
            <person name="Liu Z."/>
            <person name="Lin R."/>
            <person name="Li E."/>
            <person name="Mao Z."/>
            <person name="Ling J."/>
            <person name="Yang Y."/>
            <person name="Yin W.B."/>
            <person name="Xie B."/>
        </authorList>
    </citation>
    <scope>NUCLEOTIDE SEQUENCE [LARGE SCALE GENOMIC DNA]</scope>
    <source>
        <strain evidence="3">170</strain>
    </source>
</reference>
<dbReference type="PANTHER" id="PTHR47256:SF1">
    <property type="entry name" value="ZN(II)2CYS6 TRANSCRIPTION FACTOR (EUROFUNG)"/>
    <property type="match status" value="1"/>
</dbReference>
<organism evidence="3 4">
    <name type="scientific">Pochonia chlamydosporia 170</name>
    <dbReference type="NCBI Taxonomy" id="1380566"/>
    <lineage>
        <taxon>Eukaryota</taxon>
        <taxon>Fungi</taxon>
        <taxon>Dikarya</taxon>
        <taxon>Ascomycota</taxon>
        <taxon>Pezizomycotina</taxon>
        <taxon>Sordariomycetes</taxon>
        <taxon>Hypocreomycetidae</taxon>
        <taxon>Hypocreales</taxon>
        <taxon>Clavicipitaceae</taxon>
        <taxon>Pochonia</taxon>
    </lineage>
</organism>
<accession>A0A179F596</accession>
<sequence length="735" mass="83564">MRVRDWFCGTDYMLYYLKAFMYADIQPEVHSFKSTTNVDSTNETDMRRYVPIRPSIPDDTGPSTTSHDQRLLAKRRRVGVTVACNACRRKKIRCDGLRPACTNCQDNGGECTYRDDSEMSQESQLLLLEVIRLLNSVPDDEAVQRLQSLKKEIDASVIMSVLRKDGDPKQEPADLRVFTPPLGDAFQILELSAQNPNAYPLLPDLDLETLQEVTYQQLVQPNSGRQALIGTAQTEEQNQIQSPLPLCDSRLSSLDITKWTNVSISSHLAARAISLYLETDHPLLGFFEPELFISDLVAGKDRFCSSFLVNSLLYWACQMNSARIPDDGSLALQLCGEAERLWRKEDRKESILNLAALQFLSLGYLGQGRDHAVLSYLREASRMAVEMGLFGVEDDRAQEYIATLSADEKEAHIFTAWGSFNYATHMSLFYRQPGLPCPESLPRLPIPGSKHEKSGQKRKRSDYMGGVFPDTCRFWSILHEVALLYSKNGGPPSGDQKTLRFAEYKFRELLAWSNGLSERFSRDDSNLHYVQVLYIWFHAAILDLFRTTISGPLRHHRLRTFTNPESSAEKVCEASVNQLKQLIVNYRLNFTSSSYTILWHIALTYLANAVLYQPKKEDWFFYFLLCIYGYERLQPCWRVSKAISTALLSLALRKGDISTQTARRVLNDIEHNAGPDTFPQDESVRATFMADLDLARSNPRDATVEKLAEEFAQNIMLQEYTNVLDGDEGEDTPDN</sequence>
<comment type="caution">
    <text evidence="3">The sequence shown here is derived from an EMBL/GenBank/DDBJ whole genome shotgun (WGS) entry which is preliminary data.</text>
</comment>
<dbReference type="InterPro" id="IPR001138">
    <property type="entry name" value="Zn2Cys6_DnaBD"/>
</dbReference>
<keyword evidence="1" id="KW-0539">Nucleus</keyword>
<evidence type="ECO:0000313" key="3">
    <source>
        <dbReference type="EMBL" id="OAQ60598.1"/>
    </source>
</evidence>
<protein>
    <submittedName>
        <fullName evidence="3">N-terminal fungal transcription regulatory domain-containing protein</fullName>
    </submittedName>
</protein>
<keyword evidence="4" id="KW-1185">Reference proteome</keyword>
<gene>
    <name evidence="3" type="ORF">VFPPC_06717</name>
</gene>
<dbReference type="GO" id="GO:0000981">
    <property type="term" value="F:DNA-binding transcription factor activity, RNA polymerase II-specific"/>
    <property type="evidence" value="ECO:0007669"/>
    <property type="project" value="InterPro"/>
</dbReference>
<dbReference type="EMBL" id="LSBJ02000008">
    <property type="protein sequence ID" value="OAQ60598.1"/>
    <property type="molecule type" value="Genomic_DNA"/>
</dbReference>
<dbReference type="InterPro" id="IPR053187">
    <property type="entry name" value="Notoamide_regulator"/>
</dbReference>
<dbReference type="PROSITE" id="PS50048">
    <property type="entry name" value="ZN2_CY6_FUNGAL_2"/>
    <property type="match status" value="1"/>
</dbReference>
<feature type="domain" description="Zn(2)-C6 fungal-type" evidence="2">
    <location>
        <begin position="83"/>
        <end position="113"/>
    </location>
</feature>
<evidence type="ECO:0000259" key="2">
    <source>
        <dbReference type="PROSITE" id="PS50048"/>
    </source>
</evidence>
<dbReference type="PANTHER" id="PTHR47256">
    <property type="entry name" value="ZN(II)2CYS6 TRANSCRIPTION FACTOR (EUROFUNG)-RELATED"/>
    <property type="match status" value="1"/>
</dbReference>
<name>A0A179F596_METCM</name>
<dbReference type="SMART" id="SM00066">
    <property type="entry name" value="GAL4"/>
    <property type="match status" value="1"/>
</dbReference>
<dbReference type="STRING" id="1380566.A0A179F596"/>
<dbReference type="CDD" id="cd00067">
    <property type="entry name" value="GAL4"/>
    <property type="match status" value="1"/>
</dbReference>
<proteinExistence type="predicted"/>
<evidence type="ECO:0000313" key="4">
    <source>
        <dbReference type="Proteomes" id="UP000078397"/>
    </source>
</evidence>
<dbReference type="Proteomes" id="UP000078397">
    <property type="component" value="Unassembled WGS sequence"/>
</dbReference>
<dbReference type="PROSITE" id="PS00463">
    <property type="entry name" value="ZN2_CY6_FUNGAL_1"/>
    <property type="match status" value="1"/>
</dbReference>
<dbReference type="SUPFAM" id="SSF57701">
    <property type="entry name" value="Zn2/Cys6 DNA-binding domain"/>
    <property type="match status" value="1"/>
</dbReference>
<dbReference type="OrthoDB" id="10261408at2759"/>